<proteinExistence type="predicted"/>
<organism evidence="1">
    <name type="scientific">bioreactor metagenome</name>
    <dbReference type="NCBI Taxonomy" id="1076179"/>
    <lineage>
        <taxon>unclassified sequences</taxon>
        <taxon>metagenomes</taxon>
        <taxon>ecological metagenomes</taxon>
    </lineage>
</organism>
<evidence type="ECO:0000313" key="1">
    <source>
        <dbReference type="EMBL" id="MPN62411.1"/>
    </source>
</evidence>
<gene>
    <name evidence="1" type="ORF">SDC9_210158</name>
</gene>
<protein>
    <submittedName>
        <fullName evidence="1">Uncharacterized protein</fullName>
    </submittedName>
</protein>
<sequence length="42" mass="4493">MLIEGVGAAVHILAEVVRAAESVVKRHLAYSALNDDFTRQAA</sequence>
<dbReference type="EMBL" id="VSSQ01140373">
    <property type="protein sequence ID" value="MPN62411.1"/>
    <property type="molecule type" value="Genomic_DNA"/>
</dbReference>
<dbReference type="AlphaFoldDB" id="A0A645JFM8"/>
<comment type="caution">
    <text evidence="1">The sequence shown here is derived from an EMBL/GenBank/DDBJ whole genome shotgun (WGS) entry which is preliminary data.</text>
</comment>
<name>A0A645JFM8_9ZZZZ</name>
<reference evidence="1" key="1">
    <citation type="submission" date="2019-08" db="EMBL/GenBank/DDBJ databases">
        <authorList>
            <person name="Kucharzyk K."/>
            <person name="Murdoch R.W."/>
            <person name="Higgins S."/>
            <person name="Loffler F."/>
        </authorList>
    </citation>
    <scope>NUCLEOTIDE SEQUENCE</scope>
</reference>
<accession>A0A645JFM8</accession>